<dbReference type="InterPro" id="IPR020846">
    <property type="entry name" value="MFS_dom"/>
</dbReference>
<dbReference type="Gene3D" id="1.20.1720.10">
    <property type="entry name" value="Multidrug resistance protein D"/>
    <property type="match status" value="1"/>
</dbReference>
<feature type="transmembrane region" description="Helical" evidence="8">
    <location>
        <begin position="117"/>
        <end position="134"/>
    </location>
</feature>
<feature type="transmembrane region" description="Helical" evidence="8">
    <location>
        <begin position="384"/>
        <end position="403"/>
    </location>
</feature>
<dbReference type="Pfam" id="PF07690">
    <property type="entry name" value="MFS_1"/>
    <property type="match status" value="1"/>
</dbReference>
<proteinExistence type="inferred from homology"/>
<feature type="transmembrane region" description="Helical" evidence="8">
    <location>
        <begin position="173"/>
        <end position="196"/>
    </location>
</feature>
<accession>A0A6J4L1A9</accession>
<comment type="similarity">
    <text evidence="2">Belongs to the major facilitator superfamily. Bcr/CmlA family.</text>
</comment>
<organism evidence="10">
    <name type="scientific">uncultured Nocardioidaceae bacterium</name>
    <dbReference type="NCBI Taxonomy" id="253824"/>
    <lineage>
        <taxon>Bacteria</taxon>
        <taxon>Bacillati</taxon>
        <taxon>Actinomycetota</taxon>
        <taxon>Actinomycetes</taxon>
        <taxon>Propionibacteriales</taxon>
        <taxon>Nocardioidaceae</taxon>
        <taxon>environmental samples</taxon>
    </lineage>
</organism>
<dbReference type="GO" id="GO:0042910">
    <property type="term" value="F:xenobiotic transmembrane transporter activity"/>
    <property type="evidence" value="ECO:0007669"/>
    <property type="project" value="InterPro"/>
</dbReference>
<dbReference type="GO" id="GO:1990961">
    <property type="term" value="P:xenobiotic detoxification by transmembrane export across the plasma membrane"/>
    <property type="evidence" value="ECO:0007669"/>
    <property type="project" value="InterPro"/>
</dbReference>
<evidence type="ECO:0000256" key="7">
    <source>
        <dbReference type="ARBA" id="ARBA00023136"/>
    </source>
</evidence>
<feature type="domain" description="Major facilitator superfamily (MFS) profile" evidence="9">
    <location>
        <begin position="22"/>
        <end position="408"/>
    </location>
</feature>
<gene>
    <name evidence="10" type="ORF">AVDCRST_MAG24-286</name>
</gene>
<dbReference type="PANTHER" id="PTHR42718:SF9">
    <property type="entry name" value="MAJOR FACILITATOR SUPERFAMILY MULTIDRUG TRANSPORTER MFSC"/>
    <property type="match status" value="1"/>
</dbReference>
<feature type="transmembrane region" description="Helical" evidence="8">
    <location>
        <begin position="325"/>
        <end position="345"/>
    </location>
</feature>
<keyword evidence="4" id="KW-1003">Cell membrane</keyword>
<keyword evidence="7 8" id="KW-0472">Membrane</keyword>
<dbReference type="PANTHER" id="PTHR42718">
    <property type="entry name" value="MAJOR FACILITATOR SUPERFAMILY MULTIDRUG TRANSPORTER MFSC"/>
    <property type="match status" value="1"/>
</dbReference>
<feature type="transmembrane region" description="Helical" evidence="8">
    <location>
        <begin position="141"/>
        <end position="161"/>
    </location>
</feature>
<keyword evidence="6 8" id="KW-1133">Transmembrane helix</keyword>
<feature type="transmembrane region" description="Helical" evidence="8">
    <location>
        <begin position="89"/>
        <end position="111"/>
    </location>
</feature>
<keyword evidence="3" id="KW-0813">Transport</keyword>
<dbReference type="CDD" id="cd17320">
    <property type="entry name" value="MFS_MdfA_MDR_like"/>
    <property type="match status" value="1"/>
</dbReference>
<dbReference type="SUPFAM" id="SSF103473">
    <property type="entry name" value="MFS general substrate transporter"/>
    <property type="match status" value="1"/>
</dbReference>
<dbReference type="EMBL" id="CADCUF010000036">
    <property type="protein sequence ID" value="CAA9319807.1"/>
    <property type="molecule type" value="Genomic_DNA"/>
</dbReference>
<comment type="subcellular location">
    <subcellularLocation>
        <location evidence="1">Cell membrane</location>
        <topology evidence="1">Multi-pass membrane protein</topology>
    </subcellularLocation>
</comment>
<evidence type="ECO:0000256" key="2">
    <source>
        <dbReference type="ARBA" id="ARBA00006236"/>
    </source>
</evidence>
<feature type="transmembrane region" description="Helical" evidence="8">
    <location>
        <begin position="352"/>
        <end position="372"/>
    </location>
</feature>
<dbReference type="AlphaFoldDB" id="A0A6J4L1A9"/>
<sequence>MTATQQLAKPMAPEAPPRPWRTVLLLGSLIALGPLSIDMYLPALPALTDDLSASPSAVQLTLTGILIGLGLGQLLIGPLTDIYGRRRPLLVGIGLHVATSLLCAVAPTIAVLDVLRVLQGVGAAAASVVAMAVVRDLFTGGAAAAVISRLVMVMGLAPVLAPSLGSAVLEVGTWRTVFVVLAGFGVLLAALGAFALTETLPVERRAATGLRPTLHAYGVLLRDRSLIGFMFIASLTMAAVFAYVSGASFVLQDGFGLDERAFGLVFGVGAVGLIACSQVNVALLRRFDPGTILTTALTVAALAGTVLLVNAVTGFGGLLGVLVPVWVVMGTVALCGPNATALALADHGDRAGAAAALLGASQFAVGAAVAPLTGLGEAGSAVPMAATIAGALFAAAVLVRLVLRPAPAVATT</sequence>
<dbReference type="FunFam" id="1.20.1720.10:FF:000005">
    <property type="entry name" value="Bcr/CflA family efflux transporter"/>
    <property type="match status" value="1"/>
</dbReference>
<feature type="transmembrane region" description="Helical" evidence="8">
    <location>
        <begin position="20"/>
        <end position="37"/>
    </location>
</feature>
<dbReference type="NCBIfam" id="TIGR00710">
    <property type="entry name" value="efflux_Bcr_CflA"/>
    <property type="match status" value="1"/>
</dbReference>
<evidence type="ECO:0000256" key="8">
    <source>
        <dbReference type="SAM" id="Phobius"/>
    </source>
</evidence>
<dbReference type="InterPro" id="IPR004812">
    <property type="entry name" value="Efflux_drug-R_Bcr/CmlA"/>
</dbReference>
<feature type="transmembrane region" description="Helical" evidence="8">
    <location>
        <begin position="261"/>
        <end position="284"/>
    </location>
</feature>
<evidence type="ECO:0000313" key="10">
    <source>
        <dbReference type="EMBL" id="CAA9319807.1"/>
    </source>
</evidence>
<dbReference type="InterPro" id="IPR036259">
    <property type="entry name" value="MFS_trans_sf"/>
</dbReference>
<evidence type="ECO:0000256" key="4">
    <source>
        <dbReference type="ARBA" id="ARBA00022475"/>
    </source>
</evidence>
<name>A0A6J4L1A9_9ACTN</name>
<feature type="transmembrane region" description="Helical" evidence="8">
    <location>
        <begin position="226"/>
        <end position="249"/>
    </location>
</feature>
<dbReference type="GO" id="GO:0005886">
    <property type="term" value="C:plasma membrane"/>
    <property type="evidence" value="ECO:0007669"/>
    <property type="project" value="UniProtKB-SubCell"/>
</dbReference>
<evidence type="ECO:0000256" key="5">
    <source>
        <dbReference type="ARBA" id="ARBA00022692"/>
    </source>
</evidence>
<protein>
    <submittedName>
        <fullName evidence="10">Multidrug resistance transporter, Bcr/CflA family</fullName>
    </submittedName>
</protein>
<keyword evidence="5 8" id="KW-0812">Transmembrane</keyword>
<dbReference type="PROSITE" id="PS50850">
    <property type="entry name" value="MFS"/>
    <property type="match status" value="1"/>
</dbReference>
<evidence type="ECO:0000256" key="3">
    <source>
        <dbReference type="ARBA" id="ARBA00022448"/>
    </source>
</evidence>
<evidence type="ECO:0000259" key="9">
    <source>
        <dbReference type="PROSITE" id="PS50850"/>
    </source>
</evidence>
<reference evidence="10" key="1">
    <citation type="submission" date="2020-02" db="EMBL/GenBank/DDBJ databases">
        <authorList>
            <person name="Meier V. D."/>
        </authorList>
    </citation>
    <scope>NUCLEOTIDE SEQUENCE</scope>
    <source>
        <strain evidence="10">AVDCRST_MAG24</strain>
    </source>
</reference>
<evidence type="ECO:0000256" key="6">
    <source>
        <dbReference type="ARBA" id="ARBA00022989"/>
    </source>
</evidence>
<evidence type="ECO:0000256" key="1">
    <source>
        <dbReference type="ARBA" id="ARBA00004651"/>
    </source>
</evidence>
<dbReference type="InterPro" id="IPR011701">
    <property type="entry name" value="MFS"/>
</dbReference>
<feature type="transmembrane region" description="Helical" evidence="8">
    <location>
        <begin position="296"/>
        <end position="319"/>
    </location>
</feature>
<feature type="transmembrane region" description="Helical" evidence="8">
    <location>
        <begin position="57"/>
        <end position="77"/>
    </location>
</feature>